<name>A0A2H4UU76_9VIRU</name>
<dbReference type="InterPro" id="IPR027417">
    <property type="entry name" value="P-loop_NTPase"/>
</dbReference>
<dbReference type="SUPFAM" id="SSF54211">
    <property type="entry name" value="Ribosomal protein S5 domain 2-like"/>
    <property type="match status" value="1"/>
</dbReference>
<dbReference type="PANTHER" id="PTHR10046">
    <property type="entry name" value="ATP DEPENDENT LON PROTEASE FAMILY MEMBER"/>
    <property type="match status" value="1"/>
</dbReference>
<dbReference type="GO" id="GO:0016887">
    <property type="term" value="F:ATP hydrolysis activity"/>
    <property type="evidence" value="ECO:0007669"/>
    <property type="project" value="InterPro"/>
</dbReference>
<dbReference type="InterPro" id="IPR008269">
    <property type="entry name" value="Lon_proteolytic"/>
</dbReference>
<evidence type="ECO:0000256" key="2">
    <source>
        <dbReference type="ARBA" id="ARBA00022741"/>
    </source>
</evidence>
<evidence type="ECO:0000313" key="8">
    <source>
        <dbReference type="EMBL" id="ATZ80407.1"/>
    </source>
</evidence>
<evidence type="ECO:0000256" key="6">
    <source>
        <dbReference type="SAM" id="MobiDB-lite"/>
    </source>
</evidence>
<dbReference type="GO" id="GO:0006508">
    <property type="term" value="P:proteolysis"/>
    <property type="evidence" value="ECO:0007669"/>
    <property type="project" value="UniProtKB-KW"/>
</dbReference>
<evidence type="ECO:0000259" key="7">
    <source>
        <dbReference type="PROSITE" id="PS51786"/>
    </source>
</evidence>
<keyword evidence="1 8" id="KW-0645">Protease</keyword>
<dbReference type="InterPro" id="IPR054594">
    <property type="entry name" value="Lon_lid"/>
</dbReference>
<dbReference type="Pfam" id="PF05362">
    <property type="entry name" value="Lon_C"/>
    <property type="match status" value="1"/>
</dbReference>
<accession>A0A2H4UU76</accession>
<dbReference type="PRINTS" id="PR00830">
    <property type="entry name" value="ENDOLAPTASE"/>
</dbReference>
<dbReference type="GO" id="GO:0030163">
    <property type="term" value="P:protein catabolic process"/>
    <property type="evidence" value="ECO:0007669"/>
    <property type="project" value="InterPro"/>
</dbReference>
<dbReference type="GO" id="GO:0004252">
    <property type="term" value="F:serine-type endopeptidase activity"/>
    <property type="evidence" value="ECO:0007669"/>
    <property type="project" value="InterPro"/>
</dbReference>
<dbReference type="SMART" id="SM00382">
    <property type="entry name" value="AAA"/>
    <property type="match status" value="1"/>
</dbReference>
<protein>
    <submittedName>
        <fullName evidence="8">Lon protease</fullName>
    </submittedName>
</protein>
<keyword evidence="4" id="KW-0720">Serine protease</keyword>
<keyword evidence="5" id="KW-0067">ATP-binding</keyword>
<dbReference type="PROSITE" id="PS51786">
    <property type="entry name" value="LON_PROTEOLYTIC"/>
    <property type="match status" value="1"/>
</dbReference>
<organism evidence="8">
    <name type="scientific">Bodo saltans virus</name>
    <dbReference type="NCBI Taxonomy" id="2024608"/>
    <lineage>
        <taxon>Viruses</taxon>
        <taxon>Varidnaviria</taxon>
        <taxon>Bamfordvirae</taxon>
        <taxon>Nucleocytoviricota</taxon>
        <taxon>Megaviricetes</taxon>
        <taxon>Imitervirales</taxon>
        <taxon>Mimiviridae</taxon>
        <taxon>Klosneuvirinae</taxon>
        <taxon>Theiavirus</taxon>
        <taxon>Theiavirus salishense</taxon>
    </lineage>
</organism>
<dbReference type="Gene3D" id="3.40.50.300">
    <property type="entry name" value="P-loop containing nucleotide triphosphate hydrolases"/>
    <property type="match status" value="1"/>
</dbReference>
<dbReference type="InterPro" id="IPR027065">
    <property type="entry name" value="Lon_Prtase"/>
</dbReference>
<evidence type="ECO:0000256" key="1">
    <source>
        <dbReference type="ARBA" id="ARBA00022670"/>
    </source>
</evidence>
<evidence type="ECO:0000256" key="4">
    <source>
        <dbReference type="ARBA" id="ARBA00022825"/>
    </source>
</evidence>
<dbReference type="Gene3D" id="3.30.230.10">
    <property type="match status" value="1"/>
</dbReference>
<dbReference type="Pfam" id="PF22667">
    <property type="entry name" value="Lon_lid"/>
    <property type="match status" value="1"/>
</dbReference>
<dbReference type="InterPro" id="IPR020568">
    <property type="entry name" value="Ribosomal_Su5_D2-typ_SF"/>
</dbReference>
<keyword evidence="9" id="KW-1185">Reference proteome</keyword>
<feature type="region of interest" description="Disordered" evidence="6">
    <location>
        <begin position="1008"/>
        <end position="1057"/>
    </location>
</feature>
<gene>
    <name evidence="8" type="ORF">BMW23_0352</name>
</gene>
<dbReference type="InterPro" id="IPR003959">
    <property type="entry name" value="ATPase_AAA_core"/>
</dbReference>
<dbReference type="InterPro" id="IPR014721">
    <property type="entry name" value="Ribsml_uS5_D2-typ_fold_subgr"/>
</dbReference>
<dbReference type="SUPFAM" id="SSF52540">
    <property type="entry name" value="P-loop containing nucleoside triphosphate hydrolases"/>
    <property type="match status" value="1"/>
</dbReference>
<dbReference type="InterPro" id="IPR003593">
    <property type="entry name" value="AAA+_ATPase"/>
</dbReference>
<feature type="domain" description="Lon proteolytic" evidence="7">
    <location>
        <begin position="788"/>
        <end position="977"/>
    </location>
</feature>
<evidence type="ECO:0000313" key="9">
    <source>
        <dbReference type="Proteomes" id="UP000240325"/>
    </source>
</evidence>
<feature type="compositionally biased region" description="Basic and acidic residues" evidence="6">
    <location>
        <begin position="1010"/>
        <end position="1025"/>
    </location>
</feature>
<reference evidence="8" key="1">
    <citation type="journal article" date="2017" name="Elife">
        <title>The kinetoplastid-infecting Bodo saltans virus (BsV), a window into the most abundant giant viruses in the sea.</title>
        <authorList>
            <person name="Deeg C.M."/>
            <person name="Chow C.-E.T."/>
            <person name="Suttle C.A."/>
        </authorList>
    </citation>
    <scope>NUCLEOTIDE SEQUENCE</scope>
    <source>
        <strain evidence="8">NG1</strain>
    </source>
</reference>
<keyword evidence="2" id="KW-0547">Nucleotide-binding</keyword>
<sequence length="1057" mass="120975">MNKNELILILLKKEYVKRANVLHNTILHIEKLYNEHIISLNENSRYMKSINDIIKMLHTLYNNTINLLKLTDEKIEDDNIDDNTNNNLLLNVNIFSKILESLQFNTKMQNDDFIINYVMNMINIEDFANNNNSIFNFMEIDNMIKDLICNIGTSSVTDILFFYTKIPCDILFSDEINKNLIDLLLNTFNPLYVLTNENLILKNNSISVNNETKISTKYEILLGNFYKVLINVSHCKIPFCIEVYGFFNYDCVNARLRTSQICNKLLNKKKKDFMNSPIEKKKSIPLNFKMLHIKNLPIGELLSNDDKSYNNLLSNDYGLFQKYTNASFKQLFEEFIQSSLENKFKMIKILLFSNIYVNLDNINANNMQYANNAGLLFGLVKESKIGTAIIADIIYKHLNLQSRLKLTKTGSSIKYEIEKLNNLDVDDIDLKRQLMMNPNIPDKIKKLVLMKITEMKSGNSEYYKQLTFVKTLIDFPWIGKNNNDIFTMYSHDMDKKKELIYNIREKLDNKVYGHSDCKETIIELIGKWFSNPKGAGKSIGLLGPPGVGKTLIAKILGEAINIPFAQIPLGGMDDGSVLSGHSITYSGAVPGLIVKKMVEAGKSRCIIFFDELDKTAYHHGINDVFNTLIHVTDTTSNSEFTDKFFQEVKFPINEVLFIFAFNDKDKIDPILLNRMEIINVSSYTSEDKVNIINDFVIRDLKEDFGFNDYNIQIEKENALYLIDSYTMEAGVRNIKRRMEKIFSKLNIDRILSQDLFENNNIKNIVITKELIDKYIKKPSLNVKKINNVSKIGNVNGLYATSMGSGGIIPILIYKNYNSKKFKLKLTGKQGFTMKESVHFAFTVATNLALKKYRITFFKKYSEGLHIHTSDAATPKDGPSAGSAFTLAFLSIILDKPIKNNIGLTGEIDQDGFISAIGGLEYKLPGAKKAGINLTFVPKENEKDIEKLKETNKTLFDNNFKCILVDHISEILDYALLETNMYTNEQVYEKTFCSENYIKKEICSSPLSHKNNKEIRSSTETLDTKDTSITSQSKSENTKSENTESENKQSSDSESYDR</sequence>
<dbReference type="EMBL" id="MF782455">
    <property type="protein sequence ID" value="ATZ80407.1"/>
    <property type="molecule type" value="Genomic_DNA"/>
</dbReference>
<dbReference type="Pfam" id="PF00004">
    <property type="entry name" value="AAA"/>
    <property type="match status" value="1"/>
</dbReference>
<dbReference type="Gene3D" id="1.10.8.60">
    <property type="match status" value="1"/>
</dbReference>
<dbReference type="GO" id="GO:0004176">
    <property type="term" value="F:ATP-dependent peptidase activity"/>
    <property type="evidence" value="ECO:0007669"/>
    <property type="project" value="InterPro"/>
</dbReference>
<keyword evidence="3" id="KW-0378">Hydrolase</keyword>
<dbReference type="Proteomes" id="UP000240325">
    <property type="component" value="Segment"/>
</dbReference>
<proteinExistence type="predicted"/>
<evidence type="ECO:0000256" key="3">
    <source>
        <dbReference type="ARBA" id="ARBA00022801"/>
    </source>
</evidence>
<feature type="compositionally biased region" description="Basic and acidic residues" evidence="6">
    <location>
        <begin position="1035"/>
        <end position="1057"/>
    </location>
</feature>
<dbReference type="GO" id="GO:0005524">
    <property type="term" value="F:ATP binding"/>
    <property type="evidence" value="ECO:0007669"/>
    <property type="project" value="UniProtKB-KW"/>
</dbReference>
<evidence type="ECO:0000256" key="5">
    <source>
        <dbReference type="ARBA" id="ARBA00022840"/>
    </source>
</evidence>